<accession>A0A6I4VS54</accession>
<keyword evidence="5 7" id="KW-1133">Transmembrane helix</keyword>
<keyword evidence="6 7" id="KW-0472">Membrane</keyword>
<comment type="caution">
    <text evidence="9">The sequence shown here is derived from an EMBL/GenBank/DDBJ whole genome shotgun (WGS) entry which is preliminary data.</text>
</comment>
<evidence type="ECO:0000256" key="6">
    <source>
        <dbReference type="ARBA" id="ARBA00023136"/>
    </source>
</evidence>
<feature type="transmembrane region" description="Helical" evidence="7">
    <location>
        <begin position="89"/>
        <end position="122"/>
    </location>
</feature>
<dbReference type="GO" id="GO:0005886">
    <property type="term" value="C:plasma membrane"/>
    <property type="evidence" value="ECO:0007669"/>
    <property type="project" value="UniProtKB-SubCell"/>
</dbReference>
<proteinExistence type="inferred from homology"/>
<feature type="transmembrane region" description="Helical" evidence="7">
    <location>
        <begin position="59"/>
        <end position="77"/>
    </location>
</feature>
<dbReference type="AlphaFoldDB" id="A0A6I4VS54"/>
<evidence type="ECO:0000259" key="8">
    <source>
        <dbReference type="Pfam" id="PF02308"/>
    </source>
</evidence>
<comment type="similarity">
    <text evidence="2">Belongs to the MgtC/SapB family.</text>
</comment>
<dbReference type="PANTHER" id="PTHR33778">
    <property type="entry name" value="PROTEIN MGTC"/>
    <property type="match status" value="1"/>
</dbReference>
<feature type="transmembrane region" description="Helical" evidence="7">
    <location>
        <begin position="26"/>
        <end position="47"/>
    </location>
</feature>
<evidence type="ECO:0000256" key="2">
    <source>
        <dbReference type="ARBA" id="ARBA00009298"/>
    </source>
</evidence>
<dbReference type="Gene3D" id="3.30.70.260">
    <property type="match status" value="1"/>
</dbReference>
<comment type="subcellular location">
    <subcellularLocation>
        <location evidence="1">Cell membrane</location>
        <topology evidence="1">Multi-pass membrane protein</topology>
    </subcellularLocation>
</comment>
<gene>
    <name evidence="9" type="ORF">GSM42_12770</name>
</gene>
<keyword evidence="10" id="KW-1185">Reference proteome</keyword>
<evidence type="ECO:0000256" key="1">
    <source>
        <dbReference type="ARBA" id="ARBA00004651"/>
    </source>
</evidence>
<keyword evidence="4 7" id="KW-0812">Transmembrane</keyword>
<reference evidence="9 10" key="1">
    <citation type="submission" date="2019-12" db="EMBL/GenBank/DDBJ databases">
        <title>Whole-genome analyses of novel actinobacteria.</title>
        <authorList>
            <person name="Sahin N."/>
            <person name="Saygin H."/>
        </authorList>
    </citation>
    <scope>NUCLEOTIDE SEQUENCE [LARGE SCALE GENOMIC DNA]</scope>
    <source>
        <strain evidence="9 10">KC615</strain>
    </source>
</reference>
<evidence type="ECO:0000256" key="3">
    <source>
        <dbReference type="ARBA" id="ARBA00022475"/>
    </source>
</evidence>
<organism evidence="9 10">
    <name type="scientific">Shimazuella alba</name>
    <dbReference type="NCBI Taxonomy" id="2690964"/>
    <lineage>
        <taxon>Bacteria</taxon>
        <taxon>Bacillati</taxon>
        <taxon>Bacillota</taxon>
        <taxon>Bacilli</taxon>
        <taxon>Bacillales</taxon>
        <taxon>Thermoactinomycetaceae</taxon>
        <taxon>Shimazuella</taxon>
    </lineage>
</organism>
<keyword evidence="3" id="KW-1003">Cell membrane</keyword>
<name>A0A6I4VS54_9BACL</name>
<dbReference type="PANTHER" id="PTHR33778:SF1">
    <property type="entry name" value="MAGNESIUM TRANSPORTER YHID-RELATED"/>
    <property type="match status" value="1"/>
</dbReference>
<protein>
    <submittedName>
        <fullName evidence="9">Magnesium transporter MgtC</fullName>
    </submittedName>
</protein>
<dbReference type="InterPro" id="IPR003416">
    <property type="entry name" value="MgtC/SapB/SrpB/YhiD_fam"/>
</dbReference>
<dbReference type="Pfam" id="PF02308">
    <property type="entry name" value="MgtC"/>
    <property type="match status" value="1"/>
</dbReference>
<dbReference type="PRINTS" id="PR01837">
    <property type="entry name" value="MGTCSAPBPROT"/>
</dbReference>
<feature type="domain" description="MgtC/SapB/SrpB/YhiD N-terminal" evidence="8">
    <location>
        <begin position="1"/>
        <end position="128"/>
    </location>
</feature>
<dbReference type="Proteomes" id="UP000430692">
    <property type="component" value="Unassembled WGS sequence"/>
</dbReference>
<evidence type="ECO:0000313" key="10">
    <source>
        <dbReference type="Proteomes" id="UP000430692"/>
    </source>
</evidence>
<evidence type="ECO:0000313" key="9">
    <source>
        <dbReference type="EMBL" id="MXQ54569.1"/>
    </source>
</evidence>
<evidence type="ECO:0000256" key="7">
    <source>
        <dbReference type="SAM" id="Phobius"/>
    </source>
</evidence>
<dbReference type="InterPro" id="IPR049177">
    <property type="entry name" value="MgtC_SapB_SrpB_YhiD_N"/>
</dbReference>
<dbReference type="EMBL" id="WUUL01000008">
    <property type="protein sequence ID" value="MXQ54569.1"/>
    <property type="molecule type" value="Genomic_DNA"/>
</dbReference>
<evidence type="ECO:0000256" key="4">
    <source>
        <dbReference type="ARBA" id="ARBA00022692"/>
    </source>
</evidence>
<evidence type="ECO:0000256" key="5">
    <source>
        <dbReference type="ARBA" id="ARBA00022989"/>
    </source>
</evidence>
<sequence>MAALMGGLIGWERELNHSPAGFRTHILVSVGSALIMLISIYGFADFVELKHFTFDPSRISAQVVSGIGFLGAGTILRQGVTVSGLTTAASLWVVAAIGLSTGAGYYFPAIITTIIVFVGLIIRKQLDRIFWNKKTRAVLEVWTDNEVVQLSELITIIANSKSVSIKKLRIEEDQHEESKITFTIKIKGESLDAKLLEELQQVEGINRVEQVY</sequence>